<keyword evidence="3" id="KW-1185">Reference proteome</keyword>
<evidence type="ECO:0000313" key="3">
    <source>
        <dbReference type="Proteomes" id="UP000044602"/>
    </source>
</evidence>
<organism evidence="2 3">
    <name type="scientific">Verticillium longisporum</name>
    <name type="common">Verticillium dahliae var. longisporum</name>
    <dbReference type="NCBI Taxonomy" id="100787"/>
    <lineage>
        <taxon>Eukaryota</taxon>
        <taxon>Fungi</taxon>
        <taxon>Dikarya</taxon>
        <taxon>Ascomycota</taxon>
        <taxon>Pezizomycotina</taxon>
        <taxon>Sordariomycetes</taxon>
        <taxon>Hypocreomycetidae</taxon>
        <taxon>Glomerellales</taxon>
        <taxon>Plectosphaerellaceae</taxon>
        <taxon>Verticillium</taxon>
    </lineage>
</organism>
<accession>A0A0G4MSE0</accession>
<sequence>LPLHEPLVGARGLLRRRLARGAGLRRRQAGHLHRRRQARQARLGVRHRPRPHRHAALPDPRHSSLLVPRRALPRPVPRRLRRPRLAAPLRLLLQVPRL</sequence>
<gene>
    <name evidence="2" type="ORF">BN1708_020188</name>
</gene>
<dbReference type="Proteomes" id="UP000044602">
    <property type="component" value="Unassembled WGS sequence"/>
</dbReference>
<dbReference type="AlphaFoldDB" id="A0A0G4MSE0"/>
<feature type="region of interest" description="Disordered" evidence="1">
    <location>
        <begin position="22"/>
        <end position="64"/>
    </location>
</feature>
<feature type="non-terminal residue" evidence="2">
    <location>
        <position position="1"/>
    </location>
</feature>
<evidence type="ECO:0000313" key="2">
    <source>
        <dbReference type="EMBL" id="CRK36990.1"/>
    </source>
</evidence>
<proteinExistence type="predicted"/>
<dbReference type="EMBL" id="CVQH01024514">
    <property type="protein sequence ID" value="CRK36990.1"/>
    <property type="molecule type" value="Genomic_DNA"/>
</dbReference>
<feature type="non-terminal residue" evidence="2">
    <location>
        <position position="98"/>
    </location>
</feature>
<evidence type="ECO:0000256" key="1">
    <source>
        <dbReference type="SAM" id="MobiDB-lite"/>
    </source>
</evidence>
<feature type="compositionally biased region" description="Basic residues" evidence="1">
    <location>
        <begin position="22"/>
        <end position="55"/>
    </location>
</feature>
<protein>
    <submittedName>
        <fullName evidence="2">Uncharacterized protein</fullName>
    </submittedName>
</protein>
<reference evidence="2 3" key="1">
    <citation type="submission" date="2015-05" db="EMBL/GenBank/DDBJ databases">
        <authorList>
            <person name="Wang D.B."/>
            <person name="Wang M."/>
        </authorList>
    </citation>
    <scope>NUCLEOTIDE SEQUENCE [LARGE SCALE GENOMIC DNA]</scope>
    <source>
        <strain evidence="2">VL1</strain>
    </source>
</reference>
<name>A0A0G4MSE0_VERLO</name>